<evidence type="ECO:0000256" key="6">
    <source>
        <dbReference type="ARBA" id="ARBA00022827"/>
    </source>
</evidence>
<dbReference type="GO" id="GO:0016731">
    <property type="term" value="F:oxidoreductase activity, acting on iron-sulfur proteins as donors, NAD or NADP as acceptor"/>
    <property type="evidence" value="ECO:0007669"/>
    <property type="project" value="InterPro"/>
</dbReference>
<dbReference type="Gene3D" id="3.50.50.60">
    <property type="entry name" value="FAD/NAD(P)-binding domain"/>
    <property type="match status" value="2"/>
</dbReference>
<gene>
    <name evidence="11" type="ORF">GEAM_1309</name>
</gene>
<dbReference type="OrthoDB" id="9808980at2"/>
<dbReference type="EC" id="1.18.1.-" evidence="11"/>
<dbReference type="AlphaFoldDB" id="A0A085GHP4"/>
<dbReference type="GeneID" id="78379653"/>
<keyword evidence="7 11" id="KW-0560">Oxidoreductase</keyword>
<evidence type="ECO:0000256" key="2">
    <source>
        <dbReference type="ARBA" id="ARBA00004496"/>
    </source>
</evidence>
<comment type="subcellular location">
    <subcellularLocation>
        <location evidence="2">Cytoplasm</location>
    </subcellularLocation>
</comment>
<name>A0A085GHP4_EWIA3</name>
<proteinExistence type="inferred from homology"/>
<dbReference type="InterPro" id="IPR023961">
    <property type="entry name" value="NO_rdtase_NorW"/>
</dbReference>
<sequence>MSDQIVIIGSGFAARQLVKNLRKQDANVPIVLIAADNCDEYNKPDLSHVISQNQLADALTRDSSASFAEQYNVQMHPHTRITSLDTTTKTLSSGESCWQYHKLVFAVGASAIVPPISGHEHMLTLNSQQEYRQCEEQLLQAKRVLILGGGLIGSELAMDMCRAGKQVTVIDKSCSLLSSLMPVEASSRLQFCLQQMGVELVFNQQLVSLQPHQQAWLATLSNGRELLADAVVSSIGLRPNIQLAEQAGLQVNRGIVVDARLQTSAEDVYALGDCAEIEGKLLPFLQPIQFSAMTLAKNLLGASDNLKLPAMLVKIKTPNMPLHLAGETQRQDLQWTITSETQGMIAKGFDQQQQLRAFIVSEDHMKQAFGLLKTLQV</sequence>
<dbReference type="HAMAP" id="MF_01313">
    <property type="entry name" value="NorW"/>
    <property type="match status" value="1"/>
</dbReference>
<keyword evidence="8" id="KW-0520">NAD</keyword>
<keyword evidence="4" id="KW-0963">Cytoplasm</keyword>
<dbReference type="PRINTS" id="PR00368">
    <property type="entry name" value="FADPNR"/>
</dbReference>
<accession>A0A085GHP4</accession>
<dbReference type="EC" id="1.-.-.-" evidence="11"/>
<evidence type="ECO:0000256" key="8">
    <source>
        <dbReference type="ARBA" id="ARBA00023027"/>
    </source>
</evidence>
<dbReference type="InterPro" id="IPR041364">
    <property type="entry name" value="Rbx-bd"/>
</dbReference>
<keyword evidence="5" id="KW-0285">Flavoprotein</keyword>
<protein>
    <submittedName>
        <fullName evidence="11">Nitric oxide reductase FlRd-NAD(+) reductase</fullName>
        <ecNumber evidence="11">1.-.-.-</ecNumber>
        <ecNumber evidence="11">1.18.1.-</ecNumber>
    </submittedName>
</protein>
<keyword evidence="12" id="KW-1185">Reference proteome</keyword>
<reference evidence="11 12" key="1">
    <citation type="submission" date="2014-05" db="EMBL/GenBank/DDBJ databases">
        <title>ATOL: Assembling a taxonomically balanced genome-scale reconstruction of the evolutionary history of the Enterobacteriaceae.</title>
        <authorList>
            <person name="Plunkett G.III."/>
            <person name="Neeno-Eckwall E.C."/>
            <person name="Glasner J.D."/>
            <person name="Perna N.T."/>
        </authorList>
    </citation>
    <scope>NUCLEOTIDE SEQUENCE [LARGE SCALE GENOMIC DNA]</scope>
    <source>
        <strain evidence="11 12">ATCC 33852</strain>
    </source>
</reference>
<dbReference type="Gene3D" id="3.30.390.120">
    <property type="match status" value="1"/>
</dbReference>
<dbReference type="InterPro" id="IPR050260">
    <property type="entry name" value="FAD-bd_OxRdtase"/>
</dbReference>
<dbReference type="PANTHER" id="PTHR43429">
    <property type="entry name" value="PYRIDINE NUCLEOTIDE-DISULFIDE OXIDOREDUCTASE DOMAIN-CONTAINING"/>
    <property type="match status" value="1"/>
</dbReference>
<evidence type="ECO:0000256" key="1">
    <source>
        <dbReference type="ARBA" id="ARBA00001974"/>
    </source>
</evidence>
<dbReference type="Proteomes" id="UP000028640">
    <property type="component" value="Unassembled WGS sequence"/>
</dbReference>
<evidence type="ECO:0000313" key="11">
    <source>
        <dbReference type="EMBL" id="KFC83239.1"/>
    </source>
</evidence>
<dbReference type="InterPro" id="IPR023753">
    <property type="entry name" value="FAD/NAD-binding_dom"/>
</dbReference>
<dbReference type="EMBL" id="JMPJ01000038">
    <property type="protein sequence ID" value="KFC83239.1"/>
    <property type="molecule type" value="Genomic_DNA"/>
</dbReference>
<comment type="caution">
    <text evidence="11">The sequence shown here is derived from an EMBL/GenBank/DDBJ whole genome shotgun (WGS) entry which is preliminary data.</text>
</comment>
<evidence type="ECO:0000259" key="9">
    <source>
        <dbReference type="Pfam" id="PF07992"/>
    </source>
</evidence>
<dbReference type="GO" id="GO:0005737">
    <property type="term" value="C:cytoplasm"/>
    <property type="evidence" value="ECO:0007669"/>
    <property type="project" value="UniProtKB-SubCell"/>
</dbReference>
<dbReference type="InterPro" id="IPR036188">
    <property type="entry name" value="FAD/NAD-bd_sf"/>
</dbReference>
<evidence type="ECO:0000313" key="12">
    <source>
        <dbReference type="Proteomes" id="UP000028640"/>
    </source>
</evidence>
<dbReference type="Pfam" id="PF18113">
    <property type="entry name" value="Rbx_binding"/>
    <property type="match status" value="1"/>
</dbReference>
<evidence type="ECO:0000256" key="3">
    <source>
        <dbReference type="ARBA" id="ARBA00006442"/>
    </source>
</evidence>
<dbReference type="PANTHER" id="PTHR43429:SF3">
    <property type="entry name" value="NITRITE REDUCTASE [NAD(P)H]"/>
    <property type="match status" value="1"/>
</dbReference>
<feature type="domain" description="Rubredoxin binding" evidence="10">
    <location>
        <begin position="306"/>
        <end position="375"/>
    </location>
</feature>
<evidence type="ECO:0000256" key="5">
    <source>
        <dbReference type="ARBA" id="ARBA00022630"/>
    </source>
</evidence>
<evidence type="ECO:0000259" key="10">
    <source>
        <dbReference type="Pfam" id="PF18113"/>
    </source>
</evidence>
<dbReference type="PRINTS" id="PR00411">
    <property type="entry name" value="PNDRDTASEI"/>
</dbReference>
<dbReference type="NCBIfam" id="NF003437">
    <property type="entry name" value="PRK04965.1"/>
    <property type="match status" value="1"/>
</dbReference>
<dbReference type="eggNOG" id="COG0446">
    <property type="taxonomic scope" value="Bacteria"/>
</dbReference>
<dbReference type="STRING" id="910964.GEAM_1309"/>
<evidence type="ECO:0000256" key="4">
    <source>
        <dbReference type="ARBA" id="ARBA00022490"/>
    </source>
</evidence>
<organism evidence="11 12">
    <name type="scientific">Ewingella americana (strain ATCC 33852 / DSM 4580 / CCUG 14506 / JCM 5911 / LMG 7869 / NCTC 12157 / CDC 1468-78)</name>
    <dbReference type="NCBI Taxonomy" id="910964"/>
    <lineage>
        <taxon>Bacteria</taxon>
        <taxon>Pseudomonadati</taxon>
        <taxon>Pseudomonadota</taxon>
        <taxon>Gammaproteobacteria</taxon>
        <taxon>Enterobacterales</taxon>
        <taxon>Yersiniaceae</taxon>
        <taxon>Ewingella</taxon>
    </lineage>
</organism>
<dbReference type="SUPFAM" id="SSF51905">
    <property type="entry name" value="FAD/NAD(P)-binding domain"/>
    <property type="match status" value="1"/>
</dbReference>
<dbReference type="Pfam" id="PF07992">
    <property type="entry name" value="Pyr_redox_2"/>
    <property type="match status" value="1"/>
</dbReference>
<comment type="similarity">
    <text evidence="3">Belongs to the FAD-dependent oxidoreductase family.</text>
</comment>
<comment type="cofactor">
    <cofactor evidence="1">
        <name>FAD</name>
        <dbReference type="ChEBI" id="CHEBI:57692"/>
    </cofactor>
</comment>
<feature type="domain" description="FAD/NAD(P)-binding" evidence="9">
    <location>
        <begin position="4"/>
        <end position="275"/>
    </location>
</feature>
<dbReference type="RefSeq" id="WP_034789710.1">
    <property type="nucleotide sequence ID" value="NZ_JMPJ01000038.1"/>
</dbReference>
<keyword evidence="6" id="KW-0274">FAD</keyword>
<evidence type="ECO:0000256" key="7">
    <source>
        <dbReference type="ARBA" id="ARBA00023002"/>
    </source>
</evidence>